<feature type="domain" description="Alkyl hydroperoxide reductase subunit C/ Thiol specific antioxidant" evidence="1">
    <location>
        <begin position="47"/>
        <end position="167"/>
    </location>
</feature>
<dbReference type="Gene3D" id="3.40.30.10">
    <property type="entry name" value="Glutaredoxin"/>
    <property type="match status" value="1"/>
</dbReference>
<dbReference type="InterPro" id="IPR036249">
    <property type="entry name" value="Thioredoxin-like_sf"/>
</dbReference>
<sequence>MNKITTVVYAFLAILILACNEAPKEKTMKEQLAELNKSKIDLLMGATPKDFSTKTIDGTLFNSKDYKGKYWAIFVYDKNSLTKTESYDMVAELKQTHQLFGDKIPMIGIANGFSDDENALKAMFASAKFDFKQIDNTQGPAKESKVNDNVFCTPAKILIDPNGKVVYNGCGGKTETFNYKLDSLIKADKL</sequence>
<dbReference type="Pfam" id="PF00578">
    <property type="entry name" value="AhpC-TSA"/>
    <property type="match status" value="1"/>
</dbReference>
<dbReference type="SUPFAM" id="SSF52833">
    <property type="entry name" value="Thioredoxin-like"/>
    <property type="match status" value="1"/>
</dbReference>
<evidence type="ECO:0000313" key="3">
    <source>
        <dbReference type="Proteomes" id="UP001595792"/>
    </source>
</evidence>
<dbReference type="EC" id="1.11.1.24" evidence="2"/>
<organism evidence="2 3">
    <name type="scientific">Pedobacter jamesrossensis</name>
    <dbReference type="NCBI Taxonomy" id="1908238"/>
    <lineage>
        <taxon>Bacteria</taxon>
        <taxon>Pseudomonadati</taxon>
        <taxon>Bacteroidota</taxon>
        <taxon>Sphingobacteriia</taxon>
        <taxon>Sphingobacteriales</taxon>
        <taxon>Sphingobacteriaceae</taxon>
        <taxon>Pedobacter</taxon>
    </lineage>
</organism>
<keyword evidence="3" id="KW-1185">Reference proteome</keyword>
<dbReference type="GO" id="GO:0140824">
    <property type="term" value="F:thioredoxin-dependent peroxiredoxin activity"/>
    <property type="evidence" value="ECO:0007669"/>
    <property type="project" value="UniProtKB-EC"/>
</dbReference>
<protein>
    <submittedName>
        <fullName evidence="2">Peroxiredoxin family protein</fullName>
        <ecNumber evidence="2">1.11.1.24</ecNumber>
    </submittedName>
</protein>
<dbReference type="InterPro" id="IPR000866">
    <property type="entry name" value="AhpC/TSA"/>
</dbReference>
<dbReference type="PROSITE" id="PS51257">
    <property type="entry name" value="PROKAR_LIPOPROTEIN"/>
    <property type="match status" value="1"/>
</dbReference>
<accession>A0ABV8NHN5</accession>
<evidence type="ECO:0000313" key="2">
    <source>
        <dbReference type="EMBL" id="MFC4196071.1"/>
    </source>
</evidence>
<keyword evidence="2" id="KW-0560">Oxidoreductase</keyword>
<reference evidence="3" key="1">
    <citation type="journal article" date="2019" name="Int. J. Syst. Evol. Microbiol.">
        <title>The Global Catalogue of Microorganisms (GCM) 10K type strain sequencing project: providing services to taxonomists for standard genome sequencing and annotation.</title>
        <authorList>
            <consortium name="The Broad Institute Genomics Platform"/>
            <consortium name="The Broad Institute Genome Sequencing Center for Infectious Disease"/>
            <person name="Wu L."/>
            <person name="Ma J."/>
        </authorList>
    </citation>
    <scope>NUCLEOTIDE SEQUENCE [LARGE SCALE GENOMIC DNA]</scope>
    <source>
        <strain evidence="3">CCM 8689</strain>
    </source>
</reference>
<evidence type="ECO:0000259" key="1">
    <source>
        <dbReference type="Pfam" id="PF00578"/>
    </source>
</evidence>
<comment type="caution">
    <text evidence="2">The sequence shown here is derived from an EMBL/GenBank/DDBJ whole genome shotgun (WGS) entry which is preliminary data.</text>
</comment>
<gene>
    <name evidence="2" type="ORF">ACFOUY_05135</name>
</gene>
<dbReference type="RefSeq" id="WP_378959400.1">
    <property type="nucleotide sequence ID" value="NZ_JBHRXC010000016.1"/>
</dbReference>
<dbReference type="EMBL" id="JBHSBY010000030">
    <property type="protein sequence ID" value="MFC4196071.1"/>
    <property type="molecule type" value="Genomic_DNA"/>
</dbReference>
<proteinExistence type="predicted"/>
<keyword evidence="2" id="KW-0575">Peroxidase</keyword>
<dbReference type="Proteomes" id="UP001595792">
    <property type="component" value="Unassembled WGS sequence"/>
</dbReference>
<name>A0ABV8NHN5_9SPHI</name>